<sequence>MIFRKHIGGTEETIVASFHFYKQSYHALLPENASYSLFAPHNLILKHLLLLFPAGPEDGDAHSKMLLSKTGGCFQ</sequence>
<dbReference type="AlphaFoldDB" id="A0A8T1M3G7"/>
<gene>
    <name evidence="1" type="ORF">CSKR_202815</name>
</gene>
<keyword evidence="2" id="KW-1185">Reference proteome</keyword>
<proteinExistence type="predicted"/>
<protein>
    <submittedName>
        <fullName evidence="1">Uncharacterized protein</fullName>
    </submittedName>
</protein>
<dbReference type="EMBL" id="NIRI02000056">
    <property type="protein sequence ID" value="KAG5443519.1"/>
    <property type="molecule type" value="Genomic_DNA"/>
</dbReference>
<comment type="caution">
    <text evidence="1">The sequence shown here is derived from an EMBL/GenBank/DDBJ whole genome shotgun (WGS) entry which is preliminary data.</text>
</comment>
<evidence type="ECO:0000313" key="2">
    <source>
        <dbReference type="Proteomes" id="UP000286415"/>
    </source>
</evidence>
<name>A0A8T1M3G7_CLOSI</name>
<reference evidence="1 2" key="1">
    <citation type="journal article" date="2018" name="Biotechnol. Adv.">
        <title>Improved genomic resources and new bioinformatic workflow for the carcinogenic parasite Clonorchis sinensis: Biotechnological implications.</title>
        <authorList>
            <person name="Wang D."/>
            <person name="Korhonen P.K."/>
            <person name="Gasser R.B."/>
            <person name="Young N.D."/>
        </authorList>
    </citation>
    <scope>NUCLEOTIDE SEQUENCE [LARGE SCALE GENOMIC DNA]</scope>
    <source>
        <strain evidence="1">Cs-k2</strain>
    </source>
</reference>
<evidence type="ECO:0000313" key="1">
    <source>
        <dbReference type="EMBL" id="KAG5443519.1"/>
    </source>
</evidence>
<reference evidence="1 2" key="2">
    <citation type="journal article" date="2021" name="Genomics">
        <title>High-quality reference genome for Clonorchis sinensis.</title>
        <authorList>
            <person name="Young N.D."/>
            <person name="Stroehlein A.J."/>
            <person name="Kinkar L."/>
            <person name="Wang T."/>
            <person name="Sohn W.M."/>
            <person name="Chang B.C.H."/>
            <person name="Kaur P."/>
            <person name="Weisz D."/>
            <person name="Dudchenko O."/>
            <person name="Aiden E.L."/>
            <person name="Korhonen P.K."/>
            <person name="Gasser R.B."/>
        </authorList>
    </citation>
    <scope>NUCLEOTIDE SEQUENCE [LARGE SCALE GENOMIC DNA]</scope>
    <source>
        <strain evidence="1">Cs-k2</strain>
    </source>
</reference>
<dbReference type="Proteomes" id="UP000286415">
    <property type="component" value="Unassembled WGS sequence"/>
</dbReference>
<accession>A0A8T1M3G7</accession>
<organism evidence="1 2">
    <name type="scientific">Clonorchis sinensis</name>
    <name type="common">Chinese liver fluke</name>
    <dbReference type="NCBI Taxonomy" id="79923"/>
    <lineage>
        <taxon>Eukaryota</taxon>
        <taxon>Metazoa</taxon>
        <taxon>Spiralia</taxon>
        <taxon>Lophotrochozoa</taxon>
        <taxon>Platyhelminthes</taxon>
        <taxon>Trematoda</taxon>
        <taxon>Digenea</taxon>
        <taxon>Opisthorchiida</taxon>
        <taxon>Opisthorchiata</taxon>
        <taxon>Opisthorchiidae</taxon>
        <taxon>Clonorchis</taxon>
    </lineage>
</organism>